<feature type="region of interest" description="Disordered" evidence="11">
    <location>
        <begin position="273"/>
        <end position="294"/>
    </location>
</feature>
<protein>
    <submittedName>
        <fullName evidence="14">Uncharacterized protein</fullName>
    </submittedName>
</protein>
<dbReference type="AlphaFoldDB" id="A0AA36NGC2"/>
<dbReference type="InterPro" id="IPR001300">
    <property type="entry name" value="Peptidase_C2_calpain_cat"/>
</dbReference>
<evidence type="ECO:0000256" key="11">
    <source>
        <dbReference type="SAM" id="MobiDB-lite"/>
    </source>
</evidence>
<feature type="compositionally biased region" description="Acidic residues" evidence="11">
    <location>
        <begin position="474"/>
        <end position="486"/>
    </location>
</feature>
<dbReference type="Gene3D" id="3.90.70.10">
    <property type="entry name" value="Cysteine proteinases"/>
    <property type="match status" value="1"/>
</dbReference>
<dbReference type="Pfam" id="PF01266">
    <property type="entry name" value="DAO"/>
    <property type="match status" value="1"/>
</dbReference>
<evidence type="ECO:0000256" key="1">
    <source>
        <dbReference type="ARBA" id="ARBA00007623"/>
    </source>
</evidence>
<accession>A0AA36NGC2</accession>
<comment type="caution">
    <text evidence="9">Lacks conserved residue(s) required for the propagation of feature annotation.</text>
</comment>
<comment type="similarity">
    <text evidence="1">Belongs to the peptidase C2 family.</text>
</comment>
<evidence type="ECO:0000256" key="8">
    <source>
        <dbReference type="PIRSR" id="PIRSR622684-1"/>
    </source>
</evidence>
<dbReference type="GO" id="GO:0004198">
    <property type="term" value="F:calcium-dependent cysteine-type endopeptidase activity"/>
    <property type="evidence" value="ECO:0007669"/>
    <property type="project" value="InterPro"/>
</dbReference>
<evidence type="ECO:0000256" key="6">
    <source>
        <dbReference type="ARBA" id="ARBA00022807"/>
    </source>
</evidence>
<keyword evidence="5" id="KW-0378">Hydrolase</keyword>
<dbReference type="Pfam" id="PF00648">
    <property type="entry name" value="Peptidase_C2"/>
    <property type="match status" value="1"/>
</dbReference>
<evidence type="ECO:0000259" key="13">
    <source>
        <dbReference type="PROSITE" id="PS50203"/>
    </source>
</evidence>
<dbReference type="PROSITE" id="PS50203">
    <property type="entry name" value="CALPAIN_CAT"/>
    <property type="match status" value="1"/>
</dbReference>
<dbReference type="SUPFAM" id="SSF51905">
    <property type="entry name" value="FAD/NAD(P)-binding domain"/>
    <property type="match status" value="1"/>
</dbReference>
<evidence type="ECO:0000256" key="5">
    <source>
        <dbReference type="ARBA" id="ARBA00022801"/>
    </source>
</evidence>
<dbReference type="Gene3D" id="3.50.50.60">
    <property type="entry name" value="FAD/NAD(P)-binding domain"/>
    <property type="match status" value="2"/>
</dbReference>
<keyword evidence="4 10" id="KW-0863">Zinc-finger</keyword>
<keyword evidence="7" id="KW-0862">Zinc</keyword>
<dbReference type="SMART" id="SM00547">
    <property type="entry name" value="ZnF_RBZ"/>
    <property type="match status" value="1"/>
</dbReference>
<gene>
    <name evidence="14" type="ORF">EVOR1521_LOCUS27607</name>
</gene>
<dbReference type="PRINTS" id="PR00704">
    <property type="entry name" value="CALPAIN"/>
</dbReference>
<proteinExistence type="inferred from homology"/>
<dbReference type="SUPFAM" id="SSF54001">
    <property type="entry name" value="Cysteine proteinases"/>
    <property type="match status" value="1"/>
</dbReference>
<dbReference type="Gene3D" id="4.10.1060.10">
    <property type="entry name" value="Zinc finger, RanBP2-type"/>
    <property type="match status" value="1"/>
</dbReference>
<feature type="region of interest" description="Disordered" evidence="11">
    <location>
        <begin position="447"/>
        <end position="486"/>
    </location>
</feature>
<dbReference type="SUPFAM" id="SSF90209">
    <property type="entry name" value="Ran binding protein zinc finger-like"/>
    <property type="match status" value="1"/>
</dbReference>
<feature type="active site" evidence="8">
    <location>
        <position position="206"/>
    </location>
</feature>
<reference evidence="14" key="1">
    <citation type="submission" date="2023-08" db="EMBL/GenBank/DDBJ databases">
        <authorList>
            <person name="Chen Y."/>
            <person name="Shah S."/>
            <person name="Dougan E. K."/>
            <person name="Thang M."/>
            <person name="Chan C."/>
        </authorList>
    </citation>
    <scope>NUCLEOTIDE SEQUENCE</scope>
</reference>
<evidence type="ECO:0000256" key="4">
    <source>
        <dbReference type="ARBA" id="ARBA00022771"/>
    </source>
</evidence>
<dbReference type="PANTHER" id="PTHR10183">
    <property type="entry name" value="CALPAIN"/>
    <property type="match status" value="1"/>
</dbReference>
<dbReference type="EMBL" id="CAUJNA010003582">
    <property type="protein sequence ID" value="CAJ1405379.1"/>
    <property type="molecule type" value="Genomic_DNA"/>
</dbReference>
<keyword evidence="3" id="KW-0479">Metal-binding</keyword>
<feature type="domain" description="Calpain catalytic" evidence="13">
    <location>
        <begin position="1"/>
        <end position="265"/>
    </location>
</feature>
<evidence type="ECO:0000313" key="15">
    <source>
        <dbReference type="Proteomes" id="UP001178507"/>
    </source>
</evidence>
<organism evidence="14 15">
    <name type="scientific">Effrenium voratum</name>
    <dbReference type="NCBI Taxonomy" id="2562239"/>
    <lineage>
        <taxon>Eukaryota</taxon>
        <taxon>Sar</taxon>
        <taxon>Alveolata</taxon>
        <taxon>Dinophyceae</taxon>
        <taxon>Suessiales</taxon>
        <taxon>Symbiodiniaceae</taxon>
        <taxon>Effrenium</taxon>
    </lineage>
</organism>
<dbReference type="PANTHER" id="PTHR10183:SF379">
    <property type="entry name" value="CALPAIN-5"/>
    <property type="match status" value="1"/>
</dbReference>
<dbReference type="GO" id="GO:0006508">
    <property type="term" value="P:proteolysis"/>
    <property type="evidence" value="ECO:0007669"/>
    <property type="project" value="UniProtKB-KW"/>
</dbReference>
<dbReference type="InterPro" id="IPR036188">
    <property type="entry name" value="FAD/NAD-bd_sf"/>
</dbReference>
<keyword evidence="15" id="KW-1185">Reference proteome</keyword>
<dbReference type="Proteomes" id="UP001178507">
    <property type="component" value="Unassembled WGS sequence"/>
</dbReference>
<dbReference type="InterPro" id="IPR006076">
    <property type="entry name" value="FAD-dep_OxRdtase"/>
</dbReference>
<dbReference type="InterPro" id="IPR022684">
    <property type="entry name" value="Calpain_cysteine_protease"/>
</dbReference>
<feature type="domain" description="RanBP2-type" evidence="12">
    <location>
        <begin position="345"/>
        <end position="374"/>
    </location>
</feature>
<dbReference type="PROSITE" id="PS01358">
    <property type="entry name" value="ZF_RANBP2_1"/>
    <property type="match status" value="1"/>
</dbReference>
<evidence type="ECO:0000259" key="12">
    <source>
        <dbReference type="PROSITE" id="PS50199"/>
    </source>
</evidence>
<name>A0AA36NGC2_9DINO</name>
<keyword evidence="2" id="KW-0645">Protease</keyword>
<dbReference type="SMART" id="SM00230">
    <property type="entry name" value="CysPc"/>
    <property type="match status" value="1"/>
</dbReference>
<evidence type="ECO:0000256" key="10">
    <source>
        <dbReference type="PROSITE-ProRule" id="PRU00322"/>
    </source>
</evidence>
<evidence type="ECO:0000256" key="3">
    <source>
        <dbReference type="ARBA" id="ARBA00022723"/>
    </source>
</evidence>
<comment type="caution">
    <text evidence="14">The sequence shown here is derived from an EMBL/GenBank/DDBJ whole genome shotgun (WGS) entry which is preliminary data.</text>
</comment>
<evidence type="ECO:0000256" key="9">
    <source>
        <dbReference type="PROSITE-ProRule" id="PRU00239"/>
    </source>
</evidence>
<dbReference type="GO" id="GO:0008270">
    <property type="term" value="F:zinc ion binding"/>
    <property type="evidence" value="ECO:0007669"/>
    <property type="project" value="UniProtKB-KW"/>
</dbReference>
<keyword evidence="6" id="KW-0788">Thiol protease</keyword>
<dbReference type="PROSITE" id="PS50199">
    <property type="entry name" value="ZF_RANBP2_2"/>
    <property type="match status" value="1"/>
</dbReference>
<dbReference type="InterPro" id="IPR001876">
    <property type="entry name" value="Znf_RanBP2"/>
</dbReference>
<evidence type="ECO:0000313" key="14">
    <source>
        <dbReference type="EMBL" id="CAJ1405379.1"/>
    </source>
</evidence>
<evidence type="ECO:0000256" key="7">
    <source>
        <dbReference type="ARBA" id="ARBA00022833"/>
    </source>
</evidence>
<feature type="active site" evidence="8">
    <location>
        <position position="186"/>
    </location>
</feature>
<evidence type="ECO:0000256" key="2">
    <source>
        <dbReference type="ARBA" id="ARBA00022670"/>
    </source>
</evidence>
<dbReference type="InterPro" id="IPR036443">
    <property type="entry name" value="Znf_RanBP2_sf"/>
</dbReference>
<dbReference type="InterPro" id="IPR038765">
    <property type="entry name" value="Papain-like_cys_pep_sf"/>
</dbReference>
<sequence>MASLAEFPEAVEALFRQRELASDGRCQVQLHDSHGRSVALAVDEFIPCHIREWWDDEGMPLFARPNGNEAWVLLLEKAFAKMLGSYTALSGGNCCSAFRAFTGEQSFVWARSEGETARVEGEWKKMQLASGEDYFMWTPGTEERRDASSLWEEVRSYDRQSFLVACSMRARHGQEHIREDGLVEAHAYSLLHAVDVEGQRLVFLRNPWGNDKRWNGRWCDGDEAWAQYPGLRRRLRPQFRNDGAFWMAWIDFQASFDFVYVCAKRMRSAADASEHARRSEMGEVPEPAPAPAARRRRIARALPERLPRLPPGARVELMGHDLEGCVFEVVGWDEEAGKYQLRSVPPSHWTCPKCGEVNKRARSSCNVCGGERDALVPGATSRWPLSERNLHVRPEYLVLPAGTEVALDGLRDFPELNGQEGTIVAFDALTGRYHVRLGDGGVRAIRPPHVVARKPPSKEQEFGRWSPPDPEPSPVDEPEPPEEAAMDNEDDFDRLAEALDEQLQLQRDVQAADGRWNLRRGQQLVREGIKPLLVERCAIACAASGHAGGFLARGWGSGATEALHHQGFDLHEKLAKELDIRSYRRLPTLSVGGKLRRDVKDRFPWVDRAGAEMMDQETAQVNPAEVTSKLMDAALALGAKLRLGKVEGVKKEEDQVTAVLVDGEAVHCKKLIFAMGPWSVLLEQWMPEVKVPMEGVLSSSLLFQVPRPIEPCALFCAEDDFHCHLEVNPRNDGTVYVCGLGGSTYLKELDIAKLPPEMVKPNPARVTAATKSLRAKTSLVDDLEPSPAACIRPCPPDARPMIGKAYGNVFLACGHNCWGILWGPITGQIMAELATGGSPSVPLAAFDPQRFLPRAVKRGRHMREQPVGEQW</sequence>